<feature type="region of interest" description="Disordered" evidence="1">
    <location>
        <begin position="806"/>
        <end position="842"/>
    </location>
</feature>
<evidence type="ECO:0000313" key="2">
    <source>
        <dbReference type="EMBL" id="QSQ18847.1"/>
    </source>
</evidence>
<reference evidence="2 3" key="1">
    <citation type="submission" date="2021-02" db="EMBL/GenBank/DDBJ databases">
        <title>De Novo genome assembly of isolated myxobacteria.</title>
        <authorList>
            <person name="Stevens D.C."/>
        </authorList>
    </citation>
    <scope>NUCLEOTIDE SEQUENCE [LARGE SCALE GENOMIC DNA]</scope>
    <source>
        <strain evidence="3">SCPEA02</strain>
    </source>
</reference>
<evidence type="ECO:0008006" key="4">
    <source>
        <dbReference type="Google" id="ProtNLM"/>
    </source>
</evidence>
<gene>
    <name evidence="2" type="ORF">JY651_26170</name>
</gene>
<name>A0ABX7NMU8_9BACT</name>
<dbReference type="InterPro" id="IPR027417">
    <property type="entry name" value="P-loop_NTPase"/>
</dbReference>
<evidence type="ECO:0000313" key="3">
    <source>
        <dbReference type="Proteomes" id="UP000662747"/>
    </source>
</evidence>
<sequence length="842" mass="95225">MPNQQPTEPPRLLPRARPEAQPYRWSELDHGQQQVARFIHQWMLRFVKDEPVVLPPQGPFTWQAADLQRPSNVLLIHGGRGSGKTSVMLTLLEIWRRTLMEGLECPGAAPGGRGKEAEAGLCDTCISEDGSDVRSLEYLLAGKTLQETLGRDDKPGLIIPLKPLDLQPLPRTASLLTWIASRICEFANLLEQLATGTLEGVSPQPIASWHPESRNEAPWHKPWREFATAAAYGWESNLDQRRGSLDPESFAEELTQAERSRHDVVFRWRAFVSAVVKYACQQFPRTIKGKARLVLPIDDVDMNPNRCVEVLELVRFLWHPQLVFMLTGQSRLFVKMLRVTHHGLMRGGLGSGGLNRSEFKSLDARPSAHELAVQAYDRVIPPGQRFVLAPLTPDLRLHHLVRLLRASLLDKSADPPELPQGASPMEAWLGELEGPGLGRLATFLRRFHQQSLLQVALPEYFRRIRNLEQSLVRETSRNEGMTEPELVSVLWKDAIENQSFSRASDKGLRHAIQFSIIEGAGGTWERKLRVSLYEPIRQRGLPHARFLRAEGDTTLRYELNTANTFCWKVRRDFPREVPDHLTALLLVAINVAADGGGELEGRYRMDGLSAPHVRVSVPVELSEGVLDLPFQWPTPDWVGTRHAGFFNAYWNLGLSEAARRSTSEDKDRNLEEKLALFLGGLVWAHDEKRKPGDMPAPGDLVWTWRKALKDLSKRHKQLKPASLKLEEEVFLEWLNERLRLLAAPESGLPRKVAEDLWKNLSPELRAPSRKAEAARLKRAELALAKVSSTDASRNARALMSELDRQLMGKPWSTARRPRRRPAPAAVRTARRPRTPPDMHTTH</sequence>
<evidence type="ECO:0000256" key="1">
    <source>
        <dbReference type="SAM" id="MobiDB-lite"/>
    </source>
</evidence>
<keyword evidence="3" id="KW-1185">Reference proteome</keyword>
<organism evidence="2 3">
    <name type="scientific">Pyxidicoccus parkwayensis</name>
    <dbReference type="NCBI Taxonomy" id="2813578"/>
    <lineage>
        <taxon>Bacteria</taxon>
        <taxon>Pseudomonadati</taxon>
        <taxon>Myxococcota</taxon>
        <taxon>Myxococcia</taxon>
        <taxon>Myxococcales</taxon>
        <taxon>Cystobacterineae</taxon>
        <taxon>Myxococcaceae</taxon>
        <taxon>Pyxidicoccus</taxon>
    </lineage>
</organism>
<dbReference type="RefSeq" id="WP_206720435.1">
    <property type="nucleotide sequence ID" value="NZ_CP071090.1"/>
</dbReference>
<accession>A0ABX7NMU8</accession>
<dbReference type="Proteomes" id="UP000662747">
    <property type="component" value="Chromosome"/>
</dbReference>
<proteinExistence type="predicted"/>
<feature type="region of interest" description="Disordered" evidence="1">
    <location>
        <begin position="1"/>
        <end position="20"/>
    </location>
</feature>
<protein>
    <recommendedName>
        <fullName evidence="4">ATP-binding protein</fullName>
    </recommendedName>
</protein>
<dbReference type="EMBL" id="CP071090">
    <property type="protein sequence ID" value="QSQ18847.1"/>
    <property type="molecule type" value="Genomic_DNA"/>
</dbReference>
<dbReference type="SUPFAM" id="SSF52540">
    <property type="entry name" value="P-loop containing nucleoside triphosphate hydrolases"/>
    <property type="match status" value="1"/>
</dbReference>